<accession>A0A834U8X3</accession>
<reference evidence="2" key="1">
    <citation type="journal article" date="2020" name="G3 (Bethesda)">
        <title>High-Quality Assemblies for Three Invasive Social Wasps from the &lt;i&gt;Vespula&lt;/i&gt; Genus.</title>
        <authorList>
            <person name="Harrop T.W.R."/>
            <person name="Guhlin J."/>
            <person name="McLaughlin G.M."/>
            <person name="Permina E."/>
            <person name="Stockwell P."/>
            <person name="Gilligan J."/>
            <person name="Le Lec M.F."/>
            <person name="Gruber M.A.M."/>
            <person name="Quinn O."/>
            <person name="Lovegrove M."/>
            <person name="Duncan E.J."/>
            <person name="Remnant E.J."/>
            <person name="Van Eeckhoven J."/>
            <person name="Graham B."/>
            <person name="Knapp R.A."/>
            <person name="Langford K.W."/>
            <person name="Kronenberg Z."/>
            <person name="Press M.O."/>
            <person name="Eacker S.M."/>
            <person name="Wilson-Rankin E.E."/>
            <person name="Purcell J."/>
            <person name="Lester P.J."/>
            <person name="Dearden P.K."/>
        </authorList>
    </citation>
    <scope>NUCLEOTIDE SEQUENCE</scope>
    <source>
        <strain evidence="2">Volc-1</strain>
    </source>
</reference>
<evidence type="ECO:0000256" key="1">
    <source>
        <dbReference type="SAM" id="Phobius"/>
    </source>
</evidence>
<keyword evidence="3" id="KW-1185">Reference proteome</keyword>
<proteinExistence type="predicted"/>
<keyword evidence="1" id="KW-0472">Membrane</keyword>
<gene>
    <name evidence="2" type="ORF">H0235_009905</name>
</gene>
<feature type="transmembrane region" description="Helical" evidence="1">
    <location>
        <begin position="12"/>
        <end position="30"/>
    </location>
</feature>
<sequence>MVRDEFNTIPLTFLPFTIVTLASAFILRAVTFGTVNLKMLSLLSYCSLLNSVQFSRIYTNGRGHGFKLVWSVVPRDIDVRDASREGFAAWRQ</sequence>
<dbReference type="AlphaFoldDB" id="A0A834U8X3"/>
<evidence type="ECO:0000313" key="3">
    <source>
        <dbReference type="Proteomes" id="UP000600918"/>
    </source>
</evidence>
<dbReference type="EMBL" id="JACSDY010000008">
    <property type="protein sequence ID" value="KAF7422069.1"/>
    <property type="molecule type" value="Genomic_DNA"/>
</dbReference>
<protein>
    <submittedName>
        <fullName evidence="2">Uncharacterized protein</fullName>
    </submittedName>
</protein>
<organism evidence="2 3">
    <name type="scientific">Vespula pensylvanica</name>
    <name type="common">Western yellow jacket</name>
    <name type="synonym">Wasp</name>
    <dbReference type="NCBI Taxonomy" id="30213"/>
    <lineage>
        <taxon>Eukaryota</taxon>
        <taxon>Metazoa</taxon>
        <taxon>Ecdysozoa</taxon>
        <taxon>Arthropoda</taxon>
        <taxon>Hexapoda</taxon>
        <taxon>Insecta</taxon>
        <taxon>Pterygota</taxon>
        <taxon>Neoptera</taxon>
        <taxon>Endopterygota</taxon>
        <taxon>Hymenoptera</taxon>
        <taxon>Apocrita</taxon>
        <taxon>Aculeata</taxon>
        <taxon>Vespoidea</taxon>
        <taxon>Vespidae</taxon>
        <taxon>Vespinae</taxon>
        <taxon>Vespula</taxon>
    </lineage>
</organism>
<evidence type="ECO:0000313" key="2">
    <source>
        <dbReference type="EMBL" id="KAF7422069.1"/>
    </source>
</evidence>
<keyword evidence="1" id="KW-1133">Transmembrane helix</keyword>
<keyword evidence="1" id="KW-0812">Transmembrane</keyword>
<dbReference type="Proteomes" id="UP000600918">
    <property type="component" value="Unassembled WGS sequence"/>
</dbReference>
<comment type="caution">
    <text evidence="2">The sequence shown here is derived from an EMBL/GenBank/DDBJ whole genome shotgun (WGS) entry which is preliminary data.</text>
</comment>
<name>A0A834U8X3_VESPE</name>